<name>A0A095ST31_9FLAO</name>
<dbReference type="STRING" id="1453498.LG45_11885"/>
<gene>
    <name evidence="1" type="ORF">LG45_11885</name>
</gene>
<protein>
    <submittedName>
        <fullName evidence="1">Uncharacterized protein</fullName>
    </submittedName>
</protein>
<evidence type="ECO:0000313" key="2">
    <source>
        <dbReference type="Proteomes" id="UP000029554"/>
    </source>
</evidence>
<keyword evidence="2" id="KW-1185">Reference proteome</keyword>
<dbReference type="Proteomes" id="UP000029554">
    <property type="component" value="Unassembled WGS sequence"/>
</dbReference>
<sequence>MDSSPIYKTDESQCLIFSLEEDVIKTSIKSGYHIEKSSSDTLVICQKIAGLENDKLKRSYLVDEKMLFSTELKKRKGEKNIVATKLFTPKLNVNLDDEIFIAFKNNISNIDVVGSLTIFPGKKVVTSEISYSSVKSNKIGIITNVINNSFDKWDLTNFEEFESIKIPFIIRSEIKRYSSLTYKGVRVLYFTNTISEFDYVNRSTTLDDMEKSNKLFQKGIKAYSDKNYIIAAEYFSKSYKTDPKNIDALYNKAVAYFEGGDKENACKTWKELVDLGQTNGIELYKNNCN</sequence>
<dbReference type="eggNOG" id="ENOG5030YX5">
    <property type="taxonomic scope" value="Bacteria"/>
</dbReference>
<proteinExistence type="predicted"/>
<organism evidence="1 2">
    <name type="scientific">Flavobacterium aquatile LMG 4008 = ATCC 11947</name>
    <dbReference type="NCBI Taxonomy" id="1453498"/>
    <lineage>
        <taxon>Bacteria</taxon>
        <taxon>Pseudomonadati</taxon>
        <taxon>Bacteroidota</taxon>
        <taxon>Flavobacteriia</taxon>
        <taxon>Flavobacteriales</taxon>
        <taxon>Flavobacteriaceae</taxon>
        <taxon>Flavobacterium</taxon>
    </lineage>
</organism>
<dbReference type="Gene3D" id="1.25.40.10">
    <property type="entry name" value="Tetratricopeptide repeat domain"/>
    <property type="match status" value="1"/>
</dbReference>
<reference evidence="1 2" key="1">
    <citation type="submission" date="2014-09" db="EMBL/GenBank/DDBJ databases">
        <title>Whole Genome Shotgun of Flavobacterium aquatile LMG 4008.</title>
        <authorList>
            <person name="Gale A.N."/>
            <person name="Pipes S.E."/>
            <person name="Newman J.D."/>
        </authorList>
    </citation>
    <scope>NUCLEOTIDE SEQUENCE [LARGE SCALE GENOMIC DNA]</scope>
    <source>
        <strain evidence="1 2">LMG 4008</strain>
    </source>
</reference>
<accession>A0A095ST31</accession>
<dbReference type="SUPFAM" id="SSF48452">
    <property type="entry name" value="TPR-like"/>
    <property type="match status" value="1"/>
</dbReference>
<comment type="caution">
    <text evidence="1">The sequence shown here is derived from an EMBL/GenBank/DDBJ whole genome shotgun (WGS) entry which is preliminary data.</text>
</comment>
<dbReference type="InterPro" id="IPR019734">
    <property type="entry name" value="TPR_rpt"/>
</dbReference>
<dbReference type="SMART" id="SM00028">
    <property type="entry name" value="TPR"/>
    <property type="match status" value="2"/>
</dbReference>
<dbReference type="InterPro" id="IPR011990">
    <property type="entry name" value="TPR-like_helical_dom_sf"/>
</dbReference>
<evidence type="ECO:0000313" key="1">
    <source>
        <dbReference type="EMBL" id="KGD67811.1"/>
    </source>
</evidence>
<dbReference type="EMBL" id="JRHH01000004">
    <property type="protein sequence ID" value="KGD67811.1"/>
    <property type="molecule type" value="Genomic_DNA"/>
</dbReference>
<dbReference type="AlphaFoldDB" id="A0A095ST31"/>